<proteinExistence type="predicted"/>
<dbReference type="InterPro" id="IPR035437">
    <property type="entry name" value="SNase_OB-fold_sf"/>
</dbReference>
<dbReference type="InterPro" id="IPR002999">
    <property type="entry name" value="Tudor"/>
</dbReference>
<dbReference type="PANTHER" id="PTHR22948:SF76">
    <property type="entry name" value="FI20010P1-RELATED"/>
    <property type="match status" value="1"/>
</dbReference>
<dbReference type="Pfam" id="PF12872">
    <property type="entry name" value="OST-HTH"/>
    <property type="match status" value="2"/>
</dbReference>
<dbReference type="Pfam" id="PF00567">
    <property type="entry name" value="TUDOR"/>
    <property type="match status" value="1"/>
</dbReference>
<name>A0A0L7R519_9HYME</name>
<reference evidence="7 8" key="1">
    <citation type="submission" date="2015-07" db="EMBL/GenBank/DDBJ databases">
        <title>The genome of Habropoda laboriosa.</title>
        <authorList>
            <person name="Pan H."/>
            <person name="Kapheim K."/>
        </authorList>
    </citation>
    <scope>NUCLEOTIDE SEQUENCE [LARGE SCALE GENOMIC DNA]</scope>
    <source>
        <strain evidence="7">0110345459</strain>
    </source>
</reference>
<evidence type="ECO:0000313" key="7">
    <source>
        <dbReference type="EMBL" id="KOC65977.1"/>
    </source>
</evidence>
<accession>A0A0L7R519</accession>
<dbReference type="PANTHER" id="PTHR22948">
    <property type="entry name" value="TUDOR DOMAIN CONTAINING PROTEIN"/>
    <property type="match status" value="1"/>
</dbReference>
<dbReference type="Proteomes" id="UP000053825">
    <property type="component" value="Unassembled WGS sequence"/>
</dbReference>
<keyword evidence="3" id="KW-0677">Repeat</keyword>
<dbReference type="GO" id="GO:0007283">
    <property type="term" value="P:spermatogenesis"/>
    <property type="evidence" value="ECO:0007669"/>
    <property type="project" value="UniProtKB-KW"/>
</dbReference>
<dbReference type="EMBL" id="KQ414654">
    <property type="protein sequence ID" value="KOC65977.1"/>
    <property type="molecule type" value="Genomic_DNA"/>
</dbReference>
<keyword evidence="4" id="KW-0221">Differentiation</keyword>
<evidence type="ECO:0000256" key="1">
    <source>
        <dbReference type="ARBA" id="ARBA00004496"/>
    </source>
</evidence>
<keyword evidence="2" id="KW-0963">Cytoplasm</keyword>
<comment type="subcellular location">
    <subcellularLocation>
        <location evidence="1">Cytoplasm</location>
    </subcellularLocation>
</comment>
<evidence type="ECO:0000256" key="2">
    <source>
        <dbReference type="ARBA" id="ARBA00022490"/>
    </source>
</evidence>
<dbReference type="PROSITE" id="PS51644">
    <property type="entry name" value="HTH_OST"/>
    <property type="match status" value="2"/>
</dbReference>
<dbReference type="GO" id="GO:0030154">
    <property type="term" value="P:cell differentiation"/>
    <property type="evidence" value="ECO:0007669"/>
    <property type="project" value="UniProtKB-ARBA"/>
</dbReference>
<dbReference type="Gene3D" id="3.30.420.610">
    <property type="entry name" value="LOTUS domain-like"/>
    <property type="match status" value="2"/>
</dbReference>
<evidence type="ECO:0000256" key="3">
    <source>
        <dbReference type="ARBA" id="ARBA00022737"/>
    </source>
</evidence>
<dbReference type="CDD" id="cd09972">
    <property type="entry name" value="LOTUS_TDRD_OSKAR"/>
    <property type="match status" value="1"/>
</dbReference>
<organism evidence="7 8">
    <name type="scientific">Habropoda laboriosa</name>
    <dbReference type="NCBI Taxonomy" id="597456"/>
    <lineage>
        <taxon>Eukaryota</taxon>
        <taxon>Metazoa</taxon>
        <taxon>Ecdysozoa</taxon>
        <taxon>Arthropoda</taxon>
        <taxon>Hexapoda</taxon>
        <taxon>Insecta</taxon>
        <taxon>Pterygota</taxon>
        <taxon>Neoptera</taxon>
        <taxon>Endopterygota</taxon>
        <taxon>Hymenoptera</taxon>
        <taxon>Apocrita</taxon>
        <taxon>Aculeata</taxon>
        <taxon>Apoidea</taxon>
        <taxon>Anthophila</taxon>
        <taxon>Apidae</taxon>
        <taxon>Habropoda</taxon>
    </lineage>
</organism>
<dbReference type="STRING" id="597456.A0A0L7R519"/>
<dbReference type="InterPro" id="IPR050621">
    <property type="entry name" value="Tudor_domain_containing"/>
</dbReference>
<dbReference type="InterPro" id="IPR041966">
    <property type="entry name" value="LOTUS-like"/>
</dbReference>
<evidence type="ECO:0000256" key="4">
    <source>
        <dbReference type="ARBA" id="ARBA00022871"/>
    </source>
</evidence>
<evidence type="ECO:0000313" key="8">
    <source>
        <dbReference type="Proteomes" id="UP000053825"/>
    </source>
</evidence>
<protein>
    <submittedName>
        <fullName evidence="7">Tudor domain-containing protein 5</fullName>
    </submittedName>
</protein>
<dbReference type="SUPFAM" id="SSF63748">
    <property type="entry name" value="Tudor/PWWP/MBT"/>
    <property type="match status" value="1"/>
</dbReference>
<sequence length="1313" mass="150778">MLHHSQKRENIKTTILAVTLTSKSGCTLRQLNNDYYELEGENIPWRELGHVSLLDFLKSMPETVQIKNINNTIIVKGIASDKSKHVSNLVAGQKAQKSVFVRKPVARICIPPHVINRIISLVNDHPGGVDKYCIFDKIKASIPFSNLSIEDVEKQLLITRKVTIRKNMIYPIQSKIKNFDNFKTTDDMPSSKPNFISQYEPKLIVTVAGDENSDMSDYNEDVFDFASFDEVSRHCRNSIETAKNTPTFIKETITKCQDEVTKHEPIIQDTQSNSYKSFNCNDSVENQMEFNNNKREDVKNYSHKENVEILINERVKFRLEKLIQNHPDGIWCANLPDQYLEEYKVSLNYVELGFNSVREFASQLPEIFHCIQPHDNIGDFKLYYAKREVPLNQTEKKQKAINLNQLHHTYEINDEEALPVTVSLDTCKKLIPDEVMTMGECVGYLNVADLVEIQEHIEVVVIEVFTPTFFWIQLRKKLKTFKKFMDDLHNFYAMNYESFIIPPVVLEKGLNCACIYNGIWHRAIIKTVKPDFQVVVLFYDYGTLKTYSPEAVYYLHRKFSYLPAQAIPCGLINVRPYKGSKWSRNATHLFAVQTSQIPLIATVASINTEDNSMMVTLTNTLGEDDVHINDWLVEEKLAEHGKMVYKVDMNNLLIYVEENLIFLPERCYEEETIMSDCNKDSSEEAIDVPLISPQSTLMDDKLFKPSFEFMSCNKQKEFPPKEEIPDQIFQNDSVPTTFTVTKNNANPFLQDEPVHNQIKGNRNSQKFMQLWTENLMLQMQITSALNLLLKSILLHNKEQTPITIDSINTNINTRGETVPSTLNTYSGKNTGINKDFANVECPTKHFAFTPTNQQAQTTTSYNRSYDLSSYTDLLQNTNIQSAIKKISEINSNSIMSTNSVFDMASQCLEDQKAPVVSSIPPGYEKFVKSSKSDQQNYFANNSTDLLIPTENSTNNNMPLKETNPFRLSLAGKLQIPDYQEEDYLCTNSKPVIEHDFINFESNDFNAKCTNYNILDDGKDTSFNHYQCFGTESSNNINTVQNNPFVLNYNWNIDDVTNRMSKINIGGQLKQYNVHKADIEKDCFSPSTKCPTKTSSCEVMNGNFTFASNYDTHNFSSSTLLPSTYSSETSAFTDNANINERHLTHLNTSVYSKDHELQTVWKDTNIPEYLFSNYTIFFQSFELPNGIAHVFHYQGEGWLLADEFVKIFTEFEITLQMKNVLHILGVCADFKDIDRSKYLIKFFKSNSILPKATQDVINDTRKLRLISLKSAIQRLHILDIISQKNVTGDFIHEKFTNGSISHKIWVNIRMILIH</sequence>
<feature type="domain" description="HTH OST-type" evidence="6">
    <location>
        <begin position="311"/>
        <end position="387"/>
    </location>
</feature>
<dbReference type="Gene3D" id="2.40.50.90">
    <property type="match status" value="1"/>
</dbReference>
<keyword evidence="8" id="KW-1185">Reference proteome</keyword>
<evidence type="ECO:0000259" key="5">
    <source>
        <dbReference type="PROSITE" id="PS50304"/>
    </source>
</evidence>
<dbReference type="PROSITE" id="PS50304">
    <property type="entry name" value="TUDOR"/>
    <property type="match status" value="1"/>
</dbReference>
<evidence type="ECO:0000259" key="6">
    <source>
        <dbReference type="PROSITE" id="PS51644"/>
    </source>
</evidence>
<dbReference type="OrthoDB" id="341421at2759"/>
<dbReference type="InterPro" id="IPR025605">
    <property type="entry name" value="OST-HTH/LOTUS_dom"/>
</dbReference>
<dbReference type="Gene3D" id="2.30.30.140">
    <property type="match status" value="1"/>
</dbReference>
<feature type="domain" description="HTH OST-type" evidence="6">
    <location>
        <begin position="7"/>
        <end position="80"/>
    </location>
</feature>
<keyword evidence="4" id="KW-0744">Spermatogenesis</keyword>
<feature type="domain" description="Tudor" evidence="5">
    <location>
        <begin position="505"/>
        <end position="562"/>
    </location>
</feature>
<dbReference type="GO" id="GO:0005737">
    <property type="term" value="C:cytoplasm"/>
    <property type="evidence" value="ECO:0007669"/>
    <property type="project" value="UniProtKB-SubCell"/>
</dbReference>
<gene>
    <name evidence="7" type="ORF">WH47_12776</name>
</gene>